<keyword evidence="2" id="KW-0342">GTP-binding</keyword>
<dbReference type="PROSITE" id="PS51421">
    <property type="entry name" value="RAS"/>
    <property type="match status" value="1"/>
</dbReference>
<proteinExistence type="predicted"/>
<dbReference type="Gene3D" id="3.40.50.300">
    <property type="entry name" value="P-loop containing nucleotide triphosphate hydrolases"/>
    <property type="match status" value="1"/>
</dbReference>
<dbReference type="CDD" id="cd00154">
    <property type="entry name" value="Rab"/>
    <property type="match status" value="1"/>
</dbReference>
<dbReference type="PROSITE" id="PS51419">
    <property type="entry name" value="RAB"/>
    <property type="match status" value="1"/>
</dbReference>
<dbReference type="PRINTS" id="PR00449">
    <property type="entry name" value="RASTRNSFRMNG"/>
</dbReference>
<reference evidence="3" key="1">
    <citation type="journal article" date="2015" name="Nature">
        <title>Complex archaea that bridge the gap between prokaryotes and eukaryotes.</title>
        <authorList>
            <person name="Spang A."/>
            <person name="Saw J.H."/>
            <person name="Jorgensen S.L."/>
            <person name="Zaremba-Niedzwiedzka K."/>
            <person name="Martijn J."/>
            <person name="Lind A.E."/>
            <person name="van Eijk R."/>
            <person name="Schleper C."/>
            <person name="Guy L."/>
            <person name="Ettema T.J."/>
        </authorList>
    </citation>
    <scope>NUCLEOTIDE SEQUENCE</scope>
</reference>
<dbReference type="EMBL" id="LAZR01014784">
    <property type="protein sequence ID" value="KKM15961.1"/>
    <property type="molecule type" value="Genomic_DNA"/>
</dbReference>
<evidence type="ECO:0008006" key="4">
    <source>
        <dbReference type="Google" id="ProtNLM"/>
    </source>
</evidence>
<gene>
    <name evidence="3" type="ORF">LCGC14_1690680</name>
</gene>
<sequence length="173" mass="20051">MGIFVFKIVLVGDYGVGKTTSIHRFVEDKFRANYVPTLGVQVSKKSFEVGEHRIELMIWDLAGQDRYLVIRQRFYTGTQGILMLYDITRKSSLDNINRWYKEVIRHTGPIPIILIGNKIDLEDKREVFDDDVNAILQENNIDVKFKIETSAKDGFKTNEAFLNLVNYLMGRNN</sequence>
<keyword evidence="1" id="KW-0547">Nucleotide-binding</keyword>
<dbReference type="InterPro" id="IPR027417">
    <property type="entry name" value="P-loop_NTPase"/>
</dbReference>
<dbReference type="InterPro" id="IPR005225">
    <property type="entry name" value="Small_GTP-bd"/>
</dbReference>
<dbReference type="FunFam" id="3.40.50.300:FF:001329">
    <property type="entry name" value="Small GTP-binding protein, putative"/>
    <property type="match status" value="1"/>
</dbReference>
<dbReference type="GO" id="GO:0005525">
    <property type="term" value="F:GTP binding"/>
    <property type="evidence" value="ECO:0007669"/>
    <property type="project" value="UniProtKB-KW"/>
</dbReference>
<dbReference type="InterPro" id="IPR050227">
    <property type="entry name" value="Rab"/>
</dbReference>
<evidence type="ECO:0000313" key="3">
    <source>
        <dbReference type="EMBL" id="KKM15961.1"/>
    </source>
</evidence>
<dbReference type="GO" id="GO:0003924">
    <property type="term" value="F:GTPase activity"/>
    <property type="evidence" value="ECO:0007669"/>
    <property type="project" value="InterPro"/>
</dbReference>
<organism evidence="3">
    <name type="scientific">marine sediment metagenome</name>
    <dbReference type="NCBI Taxonomy" id="412755"/>
    <lineage>
        <taxon>unclassified sequences</taxon>
        <taxon>metagenomes</taxon>
        <taxon>ecological metagenomes</taxon>
    </lineage>
</organism>
<dbReference type="SUPFAM" id="SSF52540">
    <property type="entry name" value="P-loop containing nucleoside triphosphate hydrolases"/>
    <property type="match status" value="1"/>
</dbReference>
<dbReference type="NCBIfam" id="TIGR00231">
    <property type="entry name" value="small_GTP"/>
    <property type="match status" value="1"/>
</dbReference>
<dbReference type="SMART" id="SM00174">
    <property type="entry name" value="RHO"/>
    <property type="match status" value="1"/>
</dbReference>
<dbReference type="InterPro" id="IPR001806">
    <property type="entry name" value="Small_GTPase"/>
</dbReference>
<dbReference type="SMART" id="SM00176">
    <property type="entry name" value="RAN"/>
    <property type="match status" value="1"/>
</dbReference>
<dbReference type="SMART" id="SM00173">
    <property type="entry name" value="RAS"/>
    <property type="match status" value="1"/>
</dbReference>
<dbReference type="SMART" id="SM00175">
    <property type="entry name" value="RAB"/>
    <property type="match status" value="1"/>
</dbReference>
<dbReference type="PANTHER" id="PTHR47977">
    <property type="entry name" value="RAS-RELATED PROTEIN RAB"/>
    <property type="match status" value="1"/>
</dbReference>
<evidence type="ECO:0000256" key="2">
    <source>
        <dbReference type="ARBA" id="ARBA00023134"/>
    </source>
</evidence>
<evidence type="ECO:0000256" key="1">
    <source>
        <dbReference type="ARBA" id="ARBA00022741"/>
    </source>
</evidence>
<dbReference type="AlphaFoldDB" id="A0A0F9HKT9"/>
<dbReference type="Pfam" id="PF00071">
    <property type="entry name" value="Ras"/>
    <property type="match status" value="1"/>
</dbReference>
<name>A0A0F9HKT9_9ZZZZ</name>
<dbReference type="PROSITE" id="PS51420">
    <property type="entry name" value="RHO"/>
    <property type="match status" value="1"/>
</dbReference>
<comment type="caution">
    <text evidence="3">The sequence shown here is derived from an EMBL/GenBank/DDBJ whole genome shotgun (WGS) entry which is preliminary data.</text>
</comment>
<accession>A0A0F9HKT9</accession>
<protein>
    <recommendedName>
        <fullName evidence="4">GTP-binding protein</fullName>
    </recommendedName>
</protein>